<feature type="transmembrane region" description="Helical" evidence="6">
    <location>
        <begin position="376"/>
        <end position="397"/>
    </location>
</feature>
<evidence type="ECO:0000313" key="8">
    <source>
        <dbReference type="Proteomes" id="UP000187464"/>
    </source>
</evidence>
<feature type="transmembrane region" description="Helical" evidence="6">
    <location>
        <begin position="465"/>
        <end position="485"/>
    </location>
</feature>
<feature type="transmembrane region" description="Helical" evidence="6">
    <location>
        <begin position="403"/>
        <end position="424"/>
    </location>
</feature>
<comment type="subcellular location">
    <subcellularLocation>
        <location evidence="1">Cell membrane</location>
        <topology evidence="1">Multi-pass membrane protein</topology>
    </subcellularLocation>
</comment>
<gene>
    <name evidence="7" type="ORF">PSM36_1676</name>
</gene>
<dbReference type="InterPro" id="IPR050833">
    <property type="entry name" value="Poly_Biosynth_Transport"/>
</dbReference>
<evidence type="ECO:0000256" key="5">
    <source>
        <dbReference type="ARBA" id="ARBA00023136"/>
    </source>
</evidence>
<sequence>MDAANRVIKNTGFLYAKMAITVFVSLYTTRLLLSSLGAIDFGIFNVVGGIIAMLGFLDAAMAGATQRFMSIAEGEGKPEKKKAIFNISIILHLAIAIVLGLVLLIIGYFFFNGILNIPDDRVYAAKVVYGSMIISTMLTVMTVPYEAVLNSHENMLYYAIVGVVESFLKLAVAFIVVYALQDKLIVYGVLMAVISLLVMAIMRIYCHRRYEECIIAPRRYWNKSLMRQMTGFAGWNLLNNASRMISQYGLGIVLNNFFGAILNAAQGIANQISGQLMAFSNTMIKAVSPMIAKSEGAGEREKMLNASLLSAKYGYLLFAIFAVPFLLETPYIMEIWLEEVPDWAVLFVRLQLILLLVEQLTLMVGRSVEVQGDIKVYFALQSFLNILPIVLTYLFFSFGFPPYYLYIIWILVGGIISGSVCVYFAKLKCGLKFSDFMYKVFYPSVIPTIGMLITGAILVHWLEESFLRLLFVIGITTISFVIIVYTTMAKNEKSMIISLIKLLKKKIFK</sequence>
<dbReference type="Proteomes" id="UP000187464">
    <property type="component" value="Chromosome I"/>
</dbReference>
<feature type="transmembrane region" description="Helical" evidence="6">
    <location>
        <begin position="12"/>
        <end position="29"/>
    </location>
</feature>
<keyword evidence="4 6" id="KW-1133">Transmembrane helix</keyword>
<proteinExistence type="predicted"/>
<dbReference type="PANTHER" id="PTHR30250:SF26">
    <property type="entry name" value="PSMA PROTEIN"/>
    <property type="match status" value="1"/>
</dbReference>
<organism evidence="7 8">
    <name type="scientific">Proteiniphilum saccharofermentans</name>
    <dbReference type="NCBI Taxonomy" id="1642647"/>
    <lineage>
        <taxon>Bacteria</taxon>
        <taxon>Pseudomonadati</taxon>
        <taxon>Bacteroidota</taxon>
        <taxon>Bacteroidia</taxon>
        <taxon>Bacteroidales</taxon>
        <taxon>Dysgonomonadaceae</taxon>
        <taxon>Proteiniphilum</taxon>
    </lineage>
</organism>
<dbReference type="KEGG" id="psac:PSM36_1676"/>
<feature type="transmembrane region" description="Helical" evidence="6">
    <location>
        <begin position="184"/>
        <end position="205"/>
    </location>
</feature>
<name>A0A1R3SVZ3_9BACT</name>
<dbReference type="STRING" id="1642647.PSM36_1676"/>
<feature type="transmembrane region" description="Helical" evidence="6">
    <location>
        <begin position="155"/>
        <end position="178"/>
    </location>
</feature>
<dbReference type="PANTHER" id="PTHR30250">
    <property type="entry name" value="PST FAMILY PREDICTED COLANIC ACID TRANSPORTER"/>
    <property type="match status" value="1"/>
</dbReference>
<evidence type="ECO:0000313" key="7">
    <source>
        <dbReference type="EMBL" id="SCD20496.1"/>
    </source>
</evidence>
<evidence type="ECO:0000256" key="2">
    <source>
        <dbReference type="ARBA" id="ARBA00022475"/>
    </source>
</evidence>
<keyword evidence="2" id="KW-1003">Cell membrane</keyword>
<evidence type="ECO:0000256" key="4">
    <source>
        <dbReference type="ARBA" id="ARBA00022989"/>
    </source>
</evidence>
<feature type="transmembrane region" description="Helical" evidence="6">
    <location>
        <begin position="123"/>
        <end position="143"/>
    </location>
</feature>
<dbReference type="GO" id="GO:0005886">
    <property type="term" value="C:plasma membrane"/>
    <property type="evidence" value="ECO:0007669"/>
    <property type="project" value="UniProtKB-SubCell"/>
</dbReference>
<dbReference type="RefSeq" id="WP_083710984.1">
    <property type="nucleotide sequence ID" value="NZ_LT605205.1"/>
</dbReference>
<dbReference type="EMBL" id="LT605205">
    <property type="protein sequence ID" value="SCD20496.1"/>
    <property type="molecule type" value="Genomic_DNA"/>
</dbReference>
<keyword evidence="5 6" id="KW-0472">Membrane</keyword>
<protein>
    <submittedName>
        <fullName evidence="7">RfbX</fullName>
    </submittedName>
</protein>
<keyword evidence="3 6" id="KW-0812">Transmembrane</keyword>
<dbReference type="AlphaFoldDB" id="A0A1R3SVZ3"/>
<feature type="transmembrane region" description="Helical" evidence="6">
    <location>
        <begin position="436"/>
        <end position="459"/>
    </location>
</feature>
<keyword evidence="8" id="KW-1185">Reference proteome</keyword>
<evidence type="ECO:0000256" key="6">
    <source>
        <dbReference type="SAM" id="Phobius"/>
    </source>
</evidence>
<feature type="transmembrane region" description="Helical" evidence="6">
    <location>
        <begin position="313"/>
        <end position="337"/>
    </location>
</feature>
<feature type="transmembrane region" description="Helical" evidence="6">
    <location>
        <begin position="83"/>
        <end position="111"/>
    </location>
</feature>
<accession>A0A1R3SVZ3</accession>
<feature type="transmembrane region" description="Helical" evidence="6">
    <location>
        <begin position="41"/>
        <end position="62"/>
    </location>
</feature>
<feature type="transmembrane region" description="Helical" evidence="6">
    <location>
        <begin position="343"/>
        <end position="364"/>
    </location>
</feature>
<reference evidence="7 8" key="1">
    <citation type="submission" date="2016-08" db="EMBL/GenBank/DDBJ databases">
        <authorList>
            <person name="Seilhamer J.J."/>
        </authorList>
    </citation>
    <scope>NUCLEOTIDE SEQUENCE [LARGE SCALE GENOMIC DNA]</scope>
    <source>
        <strain evidence="7">M3/6</strain>
    </source>
</reference>
<evidence type="ECO:0000256" key="3">
    <source>
        <dbReference type="ARBA" id="ARBA00022692"/>
    </source>
</evidence>
<evidence type="ECO:0000256" key="1">
    <source>
        <dbReference type="ARBA" id="ARBA00004651"/>
    </source>
</evidence>